<dbReference type="Pfam" id="PF24922">
    <property type="entry name" value="ACBP4_C"/>
    <property type="match status" value="1"/>
</dbReference>
<evidence type="ECO:0000256" key="4">
    <source>
        <dbReference type="SAM" id="MobiDB-lite"/>
    </source>
</evidence>
<feature type="domain" description="Acyl-CoA-binding" evidence="5">
    <location>
        <begin position="459"/>
        <end position="559"/>
    </location>
</feature>
<dbReference type="PANTHER" id="PTHR46093:SF5">
    <property type="entry name" value="OS02G0822800 PROTEIN"/>
    <property type="match status" value="1"/>
</dbReference>
<evidence type="ECO:0000313" key="7">
    <source>
        <dbReference type="Proteomes" id="UP000775213"/>
    </source>
</evidence>
<dbReference type="SUPFAM" id="SSF50965">
    <property type="entry name" value="Galactose oxidase, central domain"/>
    <property type="match status" value="1"/>
</dbReference>
<evidence type="ECO:0000313" key="6">
    <source>
        <dbReference type="EMBL" id="KAH0456298.1"/>
    </source>
</evidence>
<dbReference type="InterPro" id="IPR006652">
    <property type="entry name" value="Kelch_1"/>
</dbReference>
<organism evidence="6 7">
    <name type="scientific">Dendrobium chrysotoxum</name>
    <name type="common">Orchid</name>
    <dbReference type="NCBI Taxonomy" id="161865"/>
    <lineage>
        <taxon>Eukaryota</taxon>
        <taxon>Viridiplantae</taxon>
        <taxon>Streptophyta</taxon>
        <taxon>Embryophyta</taxon>
        <taxon>Tracheophyta</taxon>
        <taxon>Spermatophyta</taxon>
        <taxon>Magnoliopsida</taxon>
        <taxon>Liliopsida</taxon>
        <taxon>Asparagales</taxon>
        <taxon>Orchidaceae</taxon>
        <taxon>Epidendroideae</taxon>
        <taxon>Malaxideae</taxon>
        <taxon>Dendrobiinae</taxon>
        <taxon>Dendrobium</taxon>
    </lineage>
</organism>
<dbReference type="Pfam" id="PF24681">
    <property type="entry name" value="Kelch_KLHDC2_KLHL20_DRC7"/>
    <property type="match status" value="1"/>
</dbReference>
<accession>A0AAV7GKW8</accession>
<dbReference type="Proteomes" id="UP000775213">
    <property type="component" value="Unassembled WGS sequence"/>
</dbReference>
<dbReference type="InterPro" id="IPR015915">
    <property type="entry name" value="Kelch-typ_b-propeller"/>
</dbReference>
<protein>
    <recommendedName>
        <fullName evidence="5">Acyl-CoA-binding domain-containing protein</fullName>
    </recommendedName>
</protein>
<evidence type="ECO:0000256" key="2">
    <source>
        <dbReference type="ARBA" id="ARBA00022737"/>
    </source>
</evidence>
<dbReference type="Gene3D" id="2.120.10.80">
    <property type="entry name" value="Kelch-type beta propeller"/>
    <property type="match status" value="2"/>
</dbReference>
<dbReference type="Pfam" id="PF01344">
    <property type="entry name" value="Kelch_1"/>
    <property type="match status" value="1"/>
</dbReference>
<dbReference type="InterPro" id="IPR056819">
    <property type="entry name" value="ACBP4-6_C"/>
</dbReference>
<gene>
    <name evidence="6" type="ORF">IEQ34_014205</name>
</gene>
<keyword evidence="2" id="KW-0677">Repeat</keyword>
<comment type="caution">
    <text evidence="6">The sequence shown here is derived from an EMBL/GenBank/DDBJ whole genome shotgun (WGS) entry which is preliminary data.</text>
</comment>
<feature type="coiled-coil region" evidence="3">
    <location>
        <begin position="526"/>
        <end position="560"/>
    </location>
</feature>
<evidence type="ECO:0000256" key="3">
    <source>
        <dbReference type="SAM" id="Coils"/>
    </source>
</evidence>
<reference evidence="6 7" key="1">
    <citation type="journal article" date="2021" name="Hortic Res">
        <title>Chromosome-scale assembly of the Dendrobium chrysotoxum genome enhances the understanding of orchid evolution.</title>
        <authorList>
            <person name="Zhang Y."/>
            <person name="Zhang G.Q."/>
            <person name="Zhang D."/>
            <person name="Liu X.D."/>
            <person name="Xu X.Y."/>
            <person name="Sun W.H."/>
            <person name="Yu X."/>
            <person name="Zhu X."/>
            <person name="Wang Z.W."/>
            <person name="Zhao X."/>
            <person name="Zhong W.Y."/>
            <person name="Chen H."/>
            <person name="Yin W.L."/>
            <person name="Huang T."/>
            <person name="Niu S.C."/>
            <person name="Liu Z.J."/>
        </authorList>
    </citation>
    <scope>NUCLEOTIDE SEQUENCE [LARGE SCALE GENOMIC DNA]</scope>
    <source>
        <strain evidence="6">Lindl</strain>
    </source>
</reference>
<evidence type="ECO:0000256" key="1">
    <source>
        <dbReference type="ARBA" id="ARBA00022441"/>
    </source>
</evidence>
<feature type="region of interest" description="Disordered" evidence="4">
    <location>
        <begin position="432"/>
        <end position="455"/>
    </location>
</feature>
<feature type="coiled-coil region" evidence="3">
    <location>
        <begin position="460"/>
        <end position="494"/>
    </location>
</feature>
<name>A0AAV7GKW8_DENCH</name>
<keyword evidence="3" id="KW-0175">Coiled coil</keyword>
<dbReference type="PANTHER" id="PTHR46093">
    <property type="entry name" value="ACYL-COA-BINDING DOMAIN-CONTAINING PROTEIN 5"/>
    <property type="match status" value="1"/>
</dbReference>
<dbReference type="EMBL" id="JAGFBR010000013">
    <property type="protein sequence ID" value="KAH0456298.1"/>
    <property type="molecule type" value="Genomic_DNA"/>
</dbReference>
<keyword evidence="1" id="KW-0880">Kelch repeat</keyword>
<feature type="compositionally biased region" description="Basic and acidic residues" evidence="4">
    <location>
        <begin position="435"/>
        <end position="454"/>
    </location>
</feature>
<dbReference type="InterPro" id="IPR011043">
    <property type="entry name" value="Gal_Oxase/kelch_b-propeller"/>
</dbReference>
<evidence type="ECO:0000259" key="5">
    <source>
        <dbReference type="Pfam" id="PF24922"/>
    </source>
</evidence>
<dbReference type="AlphaFoldDB" id="A0AAV7GKW8"/>
<keyword evidence="7" id="KW-1185">Reference proteome</keyword>
<sequence>MISEFSNLGLVGFVSSSRSIRLQACHVWKPFGSPNYGLNLSNVLRVISKQIHMYDPSLDGGGDKMVNGHYNLNGLLSELHNDNWTLLHSSGRKPLARYKHAIAVAQEKLFVIGGSCNGRYFSDVQVFDLRSLTWSVLNPRIEIENLGFENSTSKVAFPAISGHSLVEWENKLLVVAGHSKEKTDSVIVWSVDLKTLVFSILKTQGKIPVARGGQSVTIVGSKLIMFGGEGRNRQLLNDLHILDLITMTWDEVETKNAPPSPRFDHTATEHAGRYLFIFGGSTQSSCFCDLHVLDLQNMEWSQPDVQGVAVTPRGGHAGAAVGDMWYLVGGGNTISGATETIALNMSKLVWSIATVVPSQDPLASEGLSLSAMSIDGESLLIAFGGYNGKYNNELFVLKPKPRVPTKPKLYQSPAAAAAAASVTAAYALVTSTGTKDNDPVDENVKSEQAKRQPEAESFATEVLTVEKKNLESKLAELRRENAKVEGNLEDVRNRQSLLSMELKAVASQLEAERSRCFKLEIQISDIQKRLDSVGSLERELEILRQERSQVEQNTAGVQQQSSGGLLRWMTEKYVAMEDMKIYTFPLAAMDLMSTQQKLKVCLLGGLTRFARTLCVSCKYSNSYFVKTVIVEFEGIDVKILPQPAIVCELCFVNIVILEFGYLVLFKPVSMTYYLLVYQSTADAIALERSFGKNSKPSCLGLFILTKAR</sequence>
<proteinExistence type="predicted"/>